<sequence>IFDKAFEQAAEDPSSSEFGARCKRKQQLVKTIRDDIVNTYGIDFYPTSYELDRMIVCVKNKFPALGKIFGEDMSLLTSALKQQFSRDRQVSSCLSEVLLKKRQSYGHQMAGRKLKFVKVDLVSHREYLLEEKQQPEELLMQLYQQ</sequence>
<gene>
    <name evidence="1" type="ORF">OVN521_LOCUS43337</name>
</gene>
<keyword evidence="2" id="KW-1185">Reference proteome</keyword>
<dbReference type="EMBL" id="CAJOBG010061750">
    <property type="protein sequence ID" value="CAF4553821.1"/>
    <property type="molecule type" value="Genomic_DNA"/>
</dbReference>
<accession>A0A820YVF6</accession>
<feature type="non-terminal residue" evidence="1">
    <location>
        <position position="145"/>
    </location>
</feature>
<protein>
    <submittedName>
        <fullName evidence="1">Uncharacterized protein</fullName>
    </submittedName>
</protein>
<organism evidence="1 2">
    <name type="scientific">Rotaria magnacalcarata</name>
    <dbReference type="NCBI Taxonomy" id="392030"/>
    <lineage>
        <taxon>Eukaryota</taxon>
        <taxon>Metazoa</taxon>
        <taxon>Spiralia</taxon>
        <taxon>Gnathifera</taxon>
        <taxon>Rotifera</taxon>
        <taxon>Eurotatoria</taxon>
        <taxon>Bdelloidea</taxon>
        <taxon>Philodinida</taxon>
        <taxon>Philodinidae</taxon>
        <taxon>Rotaria</taxon>
    </lineage>
</organism>
<dbReference type="Proteomes" id="UP000663866">
    <property type="component" value="Unassembled WGS sequence"/>
</dbReference>
<proteinExistence type="predicted"/>
<dbReference type="AlphaFoldDB" id="A0A820YVF6"/>
<reference evidence="1" key="1">
    <citation type="submission" date="2021-02" db="EMBL/GenBank/DDBJ databases">
        <authorList>
            <person name="Nowell W R."/>
        </authorList>
    </citation>
    <scope>NUCLEOTIDE SEQUENCE</scope>
</reference>
<comment type="caution">
    <text evidence="1">The sequence shown here is derived from an EMBL/GenBank/DDBJ whole genome shotgun (WGS) entry which is preliminary data.</text>
</comment>
<evidence type="ECO:0000313" key="1">
    <source>
        <dbReference type="EMBL" id="CAF4553821.1"/>
    </source>
</evidence>
<evidence type="ECO:0000313" key="2">
    <source>
        <dbReference type="Proteomes" id="UP000663866"/>
    </source>
</evidence>
<feature type="non-terminal residue" evidence="1">
    <location>
        <position position="1"/>
    </location>
</feature>
<name>A0A820YVF6_9BILA</name>